<dbReference type="InterPro" id="IPR032710">
    <property type="entry name" value="NTF2-like_dom_sf"/>
</dbReference>
<dbReference type="InterPro" id="IPR009959">
    <property type="entry name" value="Cyclase_SnoaL-like"/>
</dbReference>
<accession>A0ABU9DJR7</accession>
<evidence type="ECO:0000313" key="1">
    <source>
        <dbReference type="EMBL" id="MEK8129111.1"/>
    </source>
</evidence>
<dbReference type="Proteomes" id="UP001469365">
    <property type="component" value="Unassembled WGS sequence"/>
</dbReference>
<keyword evidence="2" id="KW-1185">Reference proteome</keyword>
<name>A0ABU9DJR7_9BACL</name>
<sequence length="146" mass="16704">MTAEEVVRLFFEKVRSGRELGDAQKYMAPRVLAHQMTAEQEVTVERTPDDYADHVREMQEAFGTFELDIQELIAQGNKVYVRWKQRGTHVGETDGFAPTGLPVIEIASAVYRVEEERIAEYWIQIDRTGIRSQLESQARASVKSVD</sequence>
<dbReference type="SUPFAM" id="SSF54427">
    <property type="entry name" value="NTF2-like"/>
    <property type="match status" value="1"/>
</dbReference>
<evidence type="ECO:0000313" key="2">
    <source>
        <dbReference type="Proteomes" id="UP001469365"/>
    </source>
</evidence>
<organism evidence="1 2">
    <name type="scientific">Paenibacillus filicis</name>
    <dbReference type="NCBI Taxonomy" id="669464"/>
    <lineage>
        <taxon>Bacteria</taxon>
        <taxon>Bacillati</taxon>
        <taxon>Bacillota</taxon>
        <taxon>Bacilli</taxon>
        <taxon>Bacillales</taxon>
        <taxon>Paenibacillaceae</taxon>
        <taxon>Paenibacillus</taxon>
    </lineage>
</organism>
<comment type="caution">
    <text evidence="1">The sequence shown here is derived from an EMBL/GenBank/DDBJ whole genome shotgun (WGS) entry which is preliminary data.</text>
</comment>
<protein>
    <submittedName>
        <fullName evidence="1">Ester cyclase</fullName>
    </submittedName>
</protein>
<dbReference type="Gene3D" id="3.10.450.50">
    <property type="match status" value="1"/>
</dbReference>
<dbReference type="RefSeq" id="WP_341416287.1">
    <property type="nucleotide sequence ID" value="NZ_JBBPCC010000008.1"/>
</dbReference>
<proteinExistence type="predicted"/>
<dbReference type="EMBL" id="JBBPCC010000008">
    <property type="protein sequence ID" value="MEK8129111.1"/>
    <property type="molecule type" value="Genomic_DNA"/>
</dbReference>
<dbReference type="Pfam" id="PF07366">
    <property type="entry name" value="SnoaL"/>
    <property type="match status" value="1"/>
</dbReference>
<gene>
    <name evidence="1" type="ORF">WMW72_14495</name>
</gene>
<reference evidence="1 2" key="1">
    <citation type="submission" date="2024-04" db="EMBL/GenBank/DDBJ databases">
        <title>draft genome sequnece of Paenibacillus filicis.</title>
        <authorList>
            <person name="Kim D.-U."/>
        </authorList>
    </citation>
    <scope>NUCLEOTIDE SEQUENCE [LARGE SCALE GENOMIC DNA]</scope>
    <source>
        <strain evidence="1 2">KACC14197</strain>
    </source>
</reference>